<name>A0A9D2KZJ1_9FIRM</name>
<keyword evidence="1" id="KW-0805">Transcription regulation</keyword>
<organism evidence="5 6">
    <name type="scientific">Candidatus Eisenbergiella merdipullorum</name>
    <dbReference type="NCBI Taxonomy" id="2838553"/>
    <lineage>
        <taxon>Bacteria</taxon>
        <taxon>Bacillati</taxon>
        <taxon>Bacillota</taxon>
        <taxon>Clostridia</taxon>
        <taxon>Lachnospirales</taxon>
        <taxon>Lachnospiraceae</taxon>
        <taxon>Eisenbergiella</taxon>
    </lineage>
</organism>
<dbReference type="InterPro" id="IPR020449">
    <property type="entry name" value="Tscrpt_reg_AraC-type_HTH"/>
</dbReference>
<dbReference type="GO" id="GO:0043565">
    <property type="term" value="F:sequence-specific DNA binding"/>
    <property type="evidence" value="ECO:0007669"/>
    <property type="project" value="InterPro"/>
</dbReference>
<dbReference type="PANTHER" id="PTHR43280:SF28">
    <property type="entry name" value="HTH-TYPE TRANSCRIPTIONAL ACTIVATOR RHAS"/>
    <property type="match status" value="1"/>
</dbReference>
<evidence type="ECO:0000259" key="4">
    <source>
        <dbReference type="PROSITE" id="PS01124"/>
    </source>
</evidence>
<dbReference type="Gene3D" id="1.10.10.60">
    <property type="entry name" value="Homeodomain-like"/>
    <property type="match status" value="2"/>
</dbReference>
<comment type="caution">
    <text evidence="5">The sequence shown here is derived from an EMBL/GenBank/DDBJ whole genome shotgun (WGS) entry which is preliminary data.</text>
</comment>
<reference evidence="5" key="2">
    <citation type="submission" date="2021-04" db="EMBL/GenBank/DDBJ databases">
        <authorList>
            <person name="Gilroy R."/>
        </authorList>
    </citation>
    <scope>NUCLEOTIDE SEQUENCE</scope>
    <source>
        <strain evidence="5">CHK179-7159</strain>
    </source>
</reference>
<dbReference type="PROSITE" id="PS00041">
    <property type="entry name" value="HTH_ARAC_FAMILY_1"/>
    <property type="match status" value="1"/>
</dbReference>
<proteinExistence type="predicted"/>
<dbReference type="AlphaFoldDB" id="A0A9D2KZJ1"/>
<keyword evidence="3" id="KW-0804">Transcription</keyword>
<dbReference type="PANTHER" id="PTHR43280">
    <property type="entry name" value="ARAC-FAMILY TRANSCRIPTIONAL REGULATOR"/>
    <property type="match status" value="1"/>
</dbReference>
<dbReference type="InterPro" id="IPR009057">
    <property type="entry name" value="Homeodomain-like_sf"/>
</dbReference>
<dbReference type="Pfam" id="PF12833">
    <property type="entry name" value="HTH_18"/>
    <property type="match status" value="1"/>
</dbReference>
<sequence>MEENLTVSEIHRVFEGEFNPDVLKKKSYGRYTDGFVYFLAGEAEYIFDGYSFVTDSGSFFYLSKNSIYEIRILKQSKFICIDFDFDRNGSSCVFKNVSPTVKSEFIRIFHIWNTKSSWFRSQSLSIVYSLYTLAIKSQNKKYAKQNQLFSKTISYILEKYTDPELSVREIAQQFSISEVHLRRIFKGALNTTPTKYISFLRLEKAKNMLAFSNYTIAEISLSVGFEDSYYFSRFFKKETGVSPSEYKRLHSG</sequence>
<reference evidence="5" key="1">
    <citation type="journal article" date="2021" name="PeerJ">
        <title>Extensive microbial diversity within the chicken gut microbiome revealed by metagenomics and culture.</title>
        <authorList>
            <person name="Gilroy R."/>
            <person name="Ravi A."/>
            <person name="Getino M."/>
            <person name="Pursley I."/>
            <person name="Horton D.L."/>
            <person name="Alikhan N.F."/>
            <person name="Baker D."/>
            <person name="Gharbi K."/>
            <person name="Hall N."/>
            <person name="Watson M."/>
            <person name="Adriaenssens E.M."/>
            <person name="Foster-Nyarko E."/>
            <person name="Jarju S."/>
            <person name="Secka A."/>
            <person name="Antonio M."/>
            <person name="Oren A."/>
            <person name="Chaudhuri R.R."/>
            <person name="La Ragione R."/>
            <person name="Hildebrand F."/>
            <person name="Pallen M.J."/>
        </authorList>
    </citation>
    <scope>NUCLEOTIDE SEQUENCE</scope>
    <source>
        <strain evidence="5">CHK179-7159</strain>
    </source>
</reference>
<evidence type="ECO:0000256" key="3">
    <source>
        <dbReference type="ARBA" id="ARBA00023163"/>
    </source>
</evidence>
<dbReference type="InterPro" id="IPR018060">
    <property type="entry name" value="HTH_AraC"/>
</dbReference>
<gene>
    <name evidence="5" type="ORF">H9717_06075</name>
</gene>
<dbReference type="PROSITE" id="PS01124">
    <property type="entry name" value="HTH_ARAC_FAMILY_2"/>
    <property type="match status" value="1"/>
</dbReference>
<dbReference type="Proteomes" id="UP000886858">
    <property type="component" value="Unassembled WGS sequence"/>
</dbReference>
<dbReference type="GO" id="GO:0003700">
    <property type="term" value="F:DNA-binding transcription factor activity"/>
    <property type="evidence" value="ECO:0007669"/>
    <property type="project" value="InterPro"/>
</dbReference>
<dbReference type="SMART" id="SM00342">
    <property type="entry name" value="HTH_ARAC"/>
    <property type="match status" value="1"/>
</dbReference>
<evidence type="ECO:0000313" key="5">
    <source>
        <dbReference type="EMBL" id="HJA92668.1"/>
    </source>
</evidence>
<protein>
    <submittedName>
        <fullName evidence="5">AraC family transcriptional regulator</fullName>
    </submittedName>
</protein>
<dbReference type="EMBL" id="DWYY01000063">
    <property type="protein sequence ID" value="HJA92668.1"/>
    <property type="molecule type" value="Genomic_DNA"/>
</dbReference>
<dbReference type="SUPFAM" id="SSF46689">
    <property type="entry name" value="Homeodomain-like"/>
    <property type="match status" value="2"/>
</dbReference>
<accession>A0A9D2KZJ1</accession>
<evidence type="ECO:0000256" key="1">
    <source>
        <dbReference type="ARBA" id="ARBA00023015"/>
    </source>
</evidence>
<dbReference type="InterPro" id="IPR018062">
    <property type="entry name" value="HTH_AraC-typ_CS"/>
</dbReference>
<evidence type="ECO:0000256" key="2">
    <source>
        <dbReference type="ARBA" id="ARBA00023125"/>
    </source>
</evidence>
<feature type="domain" description="HTH araC/xylS-type" evidence="4">
    <location>
        <begin position="150"/>
        <end position="249"/>
    </location>
</feature>
<evidence type="ECO:0000313" key="6">
    <source>
        <dbReference type="Proteomes" id="UP000886858"/>
    </source>
</evidence>
<keyword evidence="2" id="KW-0238">DNA-binding</keyword>
<dbReference type="PRINTS" id="PR00032">
    <property type="entry name" value="HTHARAC"/>
</dbReference>